<dbReference type="Gene3D" id="2.40.50.140">
    <property type="entry name" value="Nucleic acid-binding proteins"/>
    <property type="match status" value="1"/>
</dbReference>
<comment type="caution">
    <text evidence="9">The sequence shown here is derived from an EMBL/GenBank/DDBJ whole genome shotgun (WGS) entry which is preliminary data.</text>
</comment>
<keyword evidence="5 7" id="KW-0234">DNA repair</keyword>
<dbReference type="InterPro" id="IPR042242">
    <property type="entry name" value="RecO_C"/>
</dbReference>
<dbReference type="EMBL" id="PEZZ01000007">
    <property type="protein sequence ID" value="PIS05426.1"/>
    <property type="molecule type" value="Genomic_DNA"/>
</dbReference>
<dbReference type="Pfam" id="PF11967">
    <property type="entry name" value="RecO_N"/>
    <property type="match status" value="1"/>
</dbReference>
<dbReference type="AlphaFoldDB" id="A0A2H0W261"/>
<dbReference type="PANTHER" id="PTHR33991">
    <property type="entry name" value="DNA REPAIR PROTEIN RECO"/>
    <property type="match status" value="1"/>
</dbReference>
<dbReference type="InterPro" id="IPR003717">
    <property type="entry name" value="RecO"/>
</dbReference>
<evidence type="ECO:0000256" key="1">
    <source>
        <dbReference type="ARBA" id="ARBA00007452"/>
    </source>
</evidence>
<evidence type="ECO:0000256" key="3">
    <source>
        <dbReference type="ARBA" id="ARBA00022763"/>
    </source>
</evidence>
<dbReference type="PANTHER" id="PTHR33991:SF1">
    <property type="entry name" value="DNA REPAIR PROTEIN RECO"/>
    <property type="match status" value="1"/>
</dbReference>
<dbReference type="GO" id="GO:0006310">
    <property type="term" value="P:DNA recombination"/>
    <property type="evidence" value="ECO:0007669"/>
    <property type="project" value="UniProtKB-UniRule"/>
</dbReference>
<feature type="domain" description="DNA replication/recombination mediator RecO N-terminal" evidence="8">
    <location>
        <begin position="1"/>
        <end position="70"/>
    </location>
</feature>
<dbReference type="InterPro" id="IPR022572">
    <property type="entry name" value="DNA_rep/recomb_RecO_N"/>
</dbReference>
<accession>A0A2H0W261</accession>
<dbReference type="InterPro" id="IPR012340">
    <property type="entry name" value="NA-bd_OB-fold"/>
</dbReference>
<organism evidence="9 10">
    <name type="scientific">Candidatus Buchananbacteria bacterium CG10_big_fil_rev_8_21_14_0_10_42_9</name>
    <dbReference type="NCBI Taxonomy" id="1974526"/>
    <lineage>
        <taxon>Bacteria</taxon>
        <taxon>Candidatus Buchananiibacteriota</taxon>
    </lineage>
</organism>
<dbReference type="Pfam" id="PF02565">
    <property type="entry name" value="RecO_C"/>
    <property type="match status" value="1"/>
</dbReference>
<dbReference type="HAMAP" id="MF_00201">
    <property type="entry name" value="RecO"/>
    <property type="match status" value="1"/>
</dbReference>
<sequence length="211" mass="24516">MSYNNSTAIVLRQVDWQEHDRLVTLFTYHLGKVSAICQGAKKSTSKLGSHLQPFALIDIELVQGKQWQRIINIGQTKFFNNMTSALPRQMVGYFWLECVDKLTHEHSPEPKLFQLLADAFEALDRLPLDKLRLIRSAFIFKLLDISGYGFKFKHPQWQKVLRQNISEIEVNNWTDRAINELGQQSLKILQDKLDQPLKTLITVRDLTPLRN</sequence>
<evidence type="ECO:0000256" key="2">
    <source>
        <dbReference type="ARBA" id="ARBA00021310"/>
    </source>
</evidence>
<keyword evidence="4 7" id="KW-0233">DNA recombination</keyword>
<evidence type="ECO:0000259" key="8">
    <source>
        <dbReference type="Pfam" id="PF11967"/>
    </source>
</evidence>
<evidence type="ECO:0000256" key="6">
    <source>
        <dbReference type="ARBA" id="ARBA00033409"/>
    </source>
</evidence>
<protein>
    <recommendedName>
        <fullName evidence="2 7">DNA repair protein RecO</fullName>
    </recommendedName>
    <alternativeName>
        <fullName evidence="6 7">Recombination protein O</fullName>
    </alternativeName>
</protein>
<dbReference type="Proteomes" id="UP000230935">
    <property type="component" value="Unassembled WGS sequence"/>
</dbReference>
<evidence type="ECO:0000313" key="10">
    <source>
        <dbReference type="Proteomes" id="UP000230935"/>
    </source>
</evidence>
<dbReference type="GO" id="GO:0006302">
    <property type="term" value="P:double-strand break repair"/>
    <property type="evidence" value="ECO:0007669"/>
    <property type="project" value="TreeGrafter"/>
</dbReference>
<comment type="function">
    <text evidence="7">Involved in DNA repair and RecF pathway recombination.</text>
</comment>
<dbReference type="InterPro" id="IPR037278">
    <property type="entry name" value="ARFGAP/RecO"/>
</dbReference>
<dbReference type="SUPFAM" id="SSF57863">
    <property type="entry name" value="ArfGap/RecO-like zinc finger"/>
    <property type="match status" value="1"/>
</dbReference>
<dbReference type="SUPFAM" id="SSF50249">
    <property type="entry name" value="Nucleic acid-binding proteins"/>
    <property type="match status" value="1"/>
</dbReference>
<gene>
    <name evidence="7 9" type="primary">recO</name>
    <name evidence="9" type="ORF">COT81_01445</name>
</gene>
<dbReference type="GO" id="GO:0043590">
    <property type="term" value="C:bacterial nucleoid"/>
    <property type="evidence" value="ECO:0007669"/>
    <property type="project" value="TreeGrafter"/>
</dbReference>
<dbReference type="NCBIfam" id="TIGR00613">
    <property type="entry name" value="reco"/>
    <property type="match status" value="1"/>
</dbReference>
<dbReference type="Gene3D" id="1.20.1440.120">
    <property type="entry name" value="Recombination protein O, C-terminal domain"/>
    <property type="match status" value="1"/>
</dbReference>
<evidence type="ECO:0000256" key="5">
    <source>
        <dbReference type="ARBA" id="ARBA00023204"/>
    </source>
</evidence>
<evidence type="ECO:0000313" key="9">
    <source>
        <dbReference type="EMBL" id="PIS05426.1"/>
    </source>
</evidence>
<keyword evidence="3 7" id="KW-0227">DNA damage</keyword>
<evidence type="ECO:0000256" key="7">
    <source>
        <dbReference type="HAMAP-Rule" id="MF_00201"/>
    </source>
</evidence>
<comment type="similarity">
    <text evidence="1 7">Belongs to the RecO family.</text>
</comment>
<reference evidence="10" key="1">
    <citation type="submission" date="2017-09" db="EMBL/GenBank/DDBJ databases">
        <title>Depth-based differentiation of microbial function through sediment-hosted aquifers and enrichment of novel symbionts in the deep terrestrial subsurface.</title>
        <authorList>
            <person name="Probst A.J."/>
            <person name="Ladd B."/>
            <person name="Jarett J.K."/>
            <person name="Geller-Mcgrath D.E."/>
            <person name="Sieber C.M.K."/>
            <person name="Emerson J.B."/>
            <person name="Anantharaman K."/>
            <person name="Thomas B.C."/>
            <person name="Malmstrom R."/>
            <person name="Stieglmeier M."/>
            <person name="Klingl A."/>
            <person name="Woyke T."/>
            <person name="Ryan C.M."/>
            <person name="Banfield J.F."/>
        </authorList>
    </citation>
    <scope>NUCLEOTIDE SEQUENCE [LARGE SCALE GENOMIC DNA]</scope>
</reference>
<name>A0A2H0W261_9BACT</name>
<proteinExistence type="inferred from homology"/>
<evidence type="ECO:0000256" key="4">
    <source>
        <dbReference type="ARBA" id="ARBA00023172"/>
    </source>
</evidence>